<sequence length="185" mass="21654">MRKILYLTMIVALMLVIIPYSLGDVQAESSQITVKDHKNHNVSQKQVDNDLNMEENHELSEAQIIAVTQQFLNHLVQETDENYKVKNYQSLKEYKNSFSNIASEKVVNKYVNYLYEEKGQALYIIPTETPAWFAPSNEYEKTSLDNNTYRITQSNDMEMYGEYTIIFDIKLNENGQPYIINVQYQ</sequence>
<comment type="caution">
    <text evidence="1">The sequence shown here is derived from an EMBL/GenBank/DDBJ whole genome shotgun (WGS) entry which is preliminary data.</text>
</comment>
<name>A0A4Y8IJP2_9BACI</name>
<evidence type="ECO:0000313" key="2">
    <source>
        <dbReference type="Proteomes" id="UP000297975"/>
    </source>
</evidence>
<dbReference type="AlphaFoldDB" id="A0A4Y8IJP2"/>
<accession>A0A4Y8IJP2</accession>
<dbReference type="RefSeq" id="WP_134341386.1">
    <property type="nucleotide sequence ID" value="NZ_SOPW01000022.1"/>
</dbReference>
<keyword evidence="2" id="KW-1185">Reference proteome</keyword>
<evidence type="ECO:0000313" key="1">
    <source>
        <dbReference type="EMBL" id="TFB13799.1"/>
    </source>
</evidence>
<dbReference type="Proteomes" id="UP000297975">
    <property type="component" value="Unassembled WGS sequence"/>
</dbReference>
<dbReference type="OrthoDB" id="2880030at2"/>
<organism evidence="1 2">
    <name type="scientific">Filobacillus milosensis</name>
    <dbReference type="NCBI Taxonomy" id="94137"/>
    <lineage>
        <taxon>Bacteria</taxon>
        <taxon>Bacillati</taxon>
        <taxon>Bacillota</taxon>
        <taxon>Bacilli</taxon>
        <taxon>Bacillales</taxon>
        <taxon>Bacillaceae</taxon>
        <taxon>Filobacillus</taxon>
    </lineage>
</organism>
<gene>
    <name evidence="1" type="ORF">E3U55_15460</name>
</gene>
<proteinExistence type="predicted"/>
<evidence type="ECO:0008006" key="3">
    <source>
        <dbReference type="Google" id="ProtNLM"/>
    </source>
</evidence>
<protein>
    <recommendedName>
        <fullName evidence="3">DUF3993 domain-containing protein</fullName>
    </recommendedName>
</protein>
<reference evidence="1 2" key="1">
    <citation type="submission" date="2019-03" db="EMBL/GenBank/DDBJ databases">
        <authorList>
            <person name="He R.-H."/>
        </authorList>
    </citation>
    <scope>NUCLEOTIDE SEQUENCE [LARGE SCALE GENOMIC DNA]</scope>
    <source>
        <strain evidence="2">SH 714</strain>
    </source>
</reference>
<dbReference type="EMBL" id="SOPW01000022">
    <property type="protein sequence ID" value="TFB13799.1"/>
    <property type="molecule type" value="Genomic_DNA"/>
</dbReference>